<keyword evidence="5 11" id="KW-0732">Signal</keyword>
<dbReference type="InterPro" id="IPR032675">
    <property type="entry name" value="LRR_dom_sf"/>
</dbReference>
<evidence type="ECO:0000256" key="6">
    <source>
        <dbReference type="ARBA" id="ARBA00022989"/>
    </source>
</evidence>
<dbReference type="GO" id="GO:0034220">
    <property type="term" value="P:monoatomic ion transmembrane transport"/>
    <property type="evidence" value="ECO:0007669"/>
    <property type="project" value="UniProtKB-KW"/>
</dbReference>
<dbReference type="InterPro" id="IPR051432">
    <property type="entry name" value="KCNMA1_auxiliary"/>
</dbReference>
<evidence type="ECO:0000256" key="9">
    <source>
        <dbReference type="ARBA" id="ARBA00023157"/>
    </source>
</evidence>
<evidence type="ECO:0000256" key="7">
    <source>
        <dbReference type="ARBA" id="ARBA00023065"/>
    </source>
</evidence>
<evidence type="ECO:0000313" key="12">
    <source>
        <dbReference type="EMBL" id="CAG2232965.1"/>
    </source>
</evidence>
<evidence type="ECO:0000256" key="5">
    <source>
        <dbReference type="ARBA" id="ARBA00022729"/>
    </source>
</evidence>
<name>A0A8S3THD6_MYTED</name>
<evidence type="ECO:0000256" key="3">
    <source>
        <dbReference type="ARBA" id="ARBA00022475"/>
    </source>
</evidence>
<keyword evidence="10" id="KW-0407">Ion channel</keyword>
<evidence type="ECO:0000256" key="10">
    <source>
        <dbReference type="ARBA" id="ARBA00023303"/>
    </source>
</evidence>
<evidence type="ECO:0000256" key="11">
    <source>
        <dbReference type="SAM" id="SignalP"/>
    </source>
</evidence>
<dbReference type="PANTHER" id="PTHR46473">
    <property type="entry name" value="GH08155P"/>
    <property type="match status" value="1"/>
</dbReference>
<dbReference type="PANTHER" id="PTHR46473:SF10">
    <property type="entry name" value="LD45603P-RELATED"/>
    <property type="match status" value="1"/>
</dbReference>
<dbReference type="AlphaFoldDB" id="A0A8S3THD6"/>
<proteinExistence type="predicted"/>
<evidence type="ECO:0000256" key="4">
    <source>
        <dbReference type="ARBA" id="ARBA00022692"/>
    </source>
</evidence>
<feature type="chain" id="PRO_5035742115" evidence="11">
    <location>
        <begin position="16"/>
        <end position="492"/>
    </location>
</feature>
<evidence type="ECO:0000256" key="2">
    <source>
        <dbReference type="ARBA" id="ARBA00022448"/>
    </source>
</evidence>
<keyword evidence="7" id="KW-0406">Ion transport</keyword>
<keyword evidence="8" id="KW-0472">Membrane</keyword>
<accession>A0A8S3THD6</accession>
<keyword evidence="6" id="KW-1133">Transmembrane helix</keyword>
<organism evidence="12 13">
    <name type="scientific">Mytilus edulis</name>
    <name type="common">Blue mussel</name>
    <dbReference type="NCBI Taxonomy" id="6550"/>
    <lineage>
        <taxon>Eukaryota</taxon>
        <taxon>Metazoa</taxon>
        <taxon>Spiralia</taxon>
        <taxon>Lophotrochozoa</taxon>
        <taxon>Mollusca</taxon>
        <taxon>Bivalvia</taxon>
        <taxon>Autobranchia</taxon>
        <taxon>Pteriomorphia</taxon>
        <taxon>Mytilida</taxon>
        <taxon>Mytiloidea</taxon>
        <taxon>Mytilidae</taxon>
        <taxon>Mytilinae</taxon>
        <taxon>Mytilus</taxon>
    </lineage>
</organism>
<gene>
    <name evidence="12" type="ORF">MEDL_45654</name>
</gene>
<evidence type="ECO:0000256" key="1">
    <source>
        <dbReference type="ARBA" id="ARBA00004162"/>
    </source>
</evidence>
<keyword evidence="9" id="KW-1015">Disulfide bond</keyword>
<dbReference type="Pfam" id="PF13855">
    <property type="entry name" value="LRR_8"/>
    <property type="match status" value="2"/>
</dbReference>
<keyword evidence="3" id="KW-1003">Cell membrane</keyword>
<evidence type="ECO:0000313" key="13">
    <source>
        <dbReference type="Proteomes" id="UP000683360"/>
    </source>
</evidence>
<sequence>MLFYILILNLELSVGFTVLSSDTFVENSNNTEHFRTECKVIKTEKEVFVDCSGRNLTYIPSFPKFTTSLDLSNNAIVEILNSSVFNGMSLLQRIDLSDNPLEEIAVQIFSGLQNLTELIIRNSMLHKQDRSLIMDDLITDLGKLRYFSFTFKLPNSISFTPVICELLYRTQPFGKINKLHSVEKLEIDSALLKFETNAASTVIFNTISLHVINGFSLLREFSIYGANLPHPLGVDMIYNVTKSVSRAYDLSSLTINGISNHIRQKFVCGYHFYDLTALHSLTTLNLEANSLFLQYPHVLPCDQFPFSLTYMNIDDNCIDSINININILQNNKQLEIISAKRQNNCAFVRIPVRVAHNPRNIYEEKRVYSLKVIVLTNSIDKLDFGEENDFYPNLTYVDLSLNSNTMNNVIPGFFCSRRPHLRFLNISYSRISYIEKSSFSNCSHLELLDLSTNSIGNVGCDLSDRFIPLISLTDFSLKEIALSVLNKTYSIQ</sequence>
<dbReference type="Gene3D" id="3.80.10.10">
    <property type="entry name" value="Ribonuclease Inhibitor"/>
    <property type="match status" value="2"/>
</dbReference>
<keyword evidence="13" id="KW-1185">Reference proteome</keyword>
<feature type="signal peptide" evidence="11">
    <location>
        <begin position="1"/>
        <end position="15"/>
    </location>
</feature>
<protein>
    <submittedName>
        <fullName evidence="12">Uncharacterized protein</fullName>
    </submittedName>
</protein>
<dbReference type="InterPro" id="IPR001611">
    <property type="entry name" value="Leu-rich_rpt"/>
</dbReference>
<dbReference type="GO" id="GO:0005886">
    <property type="term" value="C:plasma membrane"/>
    <property type="evidence" value="ECO:0007669"/>
    <property type="project" value="UniProtKB-SubCell"/>
</dbReference>
<comment type="subcellular location">
    <subcellularLocation>
        <location evidence="1">Cell membrane</location>
        <topology evidence="1">Single-pass membrane protein</topology>
    </subcellularLocation>
</comment>
<dbReference type="EMBL" id="CAJPWZ010002196">
    <property type="protein sequence ID" value="CAG2232965.1"/>
    <property type="molecule type" value="Genomic_DNA"/>
</dbReference>
<evidence type="ECO:0000256" key="8">
    <source>
        <dbReference type="ARBA" id="ARBA00023136"/>
    </source>
</evidence>
<dbReference type="SUPFAM" id="SSF52047">
    <property type="entry name" value="RNI-like"/>
    <property type="match status" value="1"/>
</dbReference>
<comment type="caution">
    <text evidence="12">The sequence shown here is derived from an EMBL/GenBank/DDBJ whole genome shotgun (WGS) entry which is preliminary data.</text>
</comment>
<dbReference type="OrthoDB" id="1600340at2759"/>
<keyword evidence="4" id="KW-0812">Transmembrane</keyword>
<keyword evidence="2" id="KW-0813">Transport</keyword>
<reference evidence="12" key="1">
    <citation type="submission" date="2021-03" db="EMBL/GenBank/DDBJ databases">
        <authorList>
            <person name="Bekaert M."/>
        </authorList>
    </citation>
    <scope>NUCLEOTIDE SEQUENCE</scope>
</reference>
<dbReference type="Proteomes" id="UP000683360">
    <property type="component" value="Unassembled WGS sequence"/>
</dbReference>